<accession>A0ABX9M9K1</accession>
<dbReference type="RefSeq" id="WP_119055968.1">
    <property type="nucleotide sequence ID" value="NZ_QWKU01000001.1"/>
</dbReference>
<gene>
    <name evidence="1" type="ORF">DX915_01420</name>
</gene>
<evidence type="ECO:0008006" key="3">
    <source>
        <dbReference type="Google" id="ProtNLM"/>
    </source>
</evidence>
<reference evidence="1 2" key="1">
    <citation type="submission" date="2018-08" db="EMBL/GenBank/DDBJ databases">
        <title>Draft genome sequence of Dialister pneumosintes KCOM 1685.</title>
        <authorList>
            <person name="Kook J.-K."/>
            <person name="Park S.-N."/>
            <person name="Lim Y.K."/>
        </authorList>
    </citation>
    <scope>NUCLEOTIDE SEQUENCE [LARGE SCALE GENOMIC DNA]</scope>
    <source>
        <strain evidence="1 2">KCOM 1685</strain>
    </source>
</reference>
<evidence type="ECO:0000313" key="1">
    <source>
        <dbReference type="EMBL" id="RID94226.1"/>
    </source>
</evidence>
<sequence>MNKLEKWMTMGIGILCLIGWGVYQTVSEDVVNSESSTDLSFEELANKSDRNKKISSAIKRYDAALYWRASPIVDPFHAEDCMNNSIQNLGKEIPLSSSEIEMETVQIYPQLIGVISVGSEAKAIFRTGKEIQTGKEGEHIGEWVIIKIQSKSVRLQIGEKEIECSL</sequence>
<name>A0ABX9M9K1_9FIRM</name>
<keyword evidence="2" id="KW-1185">Reference proteome</keyword>
<dbReference type="Proteomes" id="UP000266262">
    <property type="component" value="Unassembled WGS sequence"/>
</dbReference>
<organism evidence="1 2">
    <name type="scientific">Dialister pneumosintes</name>
    <dbReference type="NCBI Taxonomy" id="39950"/>
    <lineage>
        <taxon>Bacteria</taxon>
        <taxon>Bacillati</taxon>
        <taxon>Bacillota</taxon>
        <taxon>Negativicutes</taxon>
        <taxon>Veillonellales</taxon>
        <taxon>Veillonellaceae</taxon>
        <taxon>Dialister</taxon>
    </lineage>
</organism>
<evidence type="ECO:0000313" key="2">
    <source>
        <dbReference type="Proteomes" id="UP000266262"/>
    </source>
</evidence>
<comment type="caution">
    <text evidence="1">The sequence shown here is derived from an EMBL/GenBank/DDBJ whole genome shotgun (WGS) entry which is preliminary data.</text>
</comment>
<proteinExistence type="predicted"/>
<protein>
    <recommendedName>
        <fullName evidence="3">Pilus assembly protein PilP</fullName>
    </recommendedName>
</protein>
<dbReference type="EMBL" id="QWKU01000001">
    <property type="protein sequence ID" value="RID94226.1"/>
    <property type="molecule type" value="Genomic_DNA"/>
</dbReference>